<dbReference type="AlphaFoldDB" id="A0A4D6LGB1"/>
<proteinExistence type="predicted"/>
<gene>
    <name evidence="1" type="ORF">DEO72_LG3g1738</name>
</gene>
<sequence length="56" mass="6417">MRDLSFALSQSNLPIFVDFFFRIFIGESQLRIGLVVRVASQLLHVFIVAPKVCYLT</sequence>
<organism evidence="1 2">
    <name type="scientific">Vigna unguiculata</name>
    <name type="common">Cowpea</name>
    <dbReference type="NCBI Taxonomy" id="3917"/>
    <lineage>
        <taxon>Eukaryota</taxon>
        <taxon>Viridiplantae</taxon>
        <taxon>Streptophyta</taxon>
        <taxon>Embryophyta</taxon>
        <taxon>Tracheophyta</taxon>
        <taxon>Spermatophyta</taxon>
        <taxon>Magnoliopsida</taxon>
        <taxon>eudicotyledons</taxon>
        <taxon>Gunneridae</taxon>
        <taxon>Pentapetalae</taxon>
        <taxon>rosids</taxon>
        <taxon>fabids</taxon>
        <taxon>Fabales</taxon>
        <taxon>Fabaceae</taxon>
        <taxon>Papilionoideae</taxon>
        <taxon>50 kb inversion clade</taxon>
        <taxon>NPAAA clade</taxon>
        <taxon>indigoferoid/millettioid clade</taxon>
        <taxon>Phaseoleae</taxon>
        <taxon>Vigna</taxon>
    </lineage>
</organism>
<protein>
    <submittedName>
        <fullName evidence="1">Uncharacterized protein</fullName>
    </submittedName>
</protein>
<keyword evidence="2" id="KW-1185">Reference proteome</keyword>
<dbReference type="Proteomes" id="UP000501690">
    <property type="component" value="Linkage Group LG3"/>
</dbReference>
<dbReference type="EMBL" id="CP039347">
    <property type="protein sequence ID" value="QCD87204.1"/>
    <property type="molecule type" value="Genomic_DNA"/>
</dbReference>
<evidence type="ECO:0000313" key="1">
    <source>
        <dbReference type="EMBL" id="QCD87204.1"/>
    </source>
</evidence>
<reference evidence="1 2" key="1">
    <citation type="submission" date="2019-04" db="EMBL/GenBank/DDBJ databases">
        <title>An improved genome assembly and genetic linkage map for asparagus bean, Vigna unguiculata ssp. sesquipedialis.</title>
        <authorList>
            <person name="Xia Q."/>
            <person name="Zhang R."/>
            <person name="Dong Y."/>
        </authorList>
    </citation>
    <scope>NUCLEOTIDE SEQUENCE [LARGE SCALE GENOMIC DNA]</scope>
    <source>
        <tissue evidence="1">Leaf</tissue>
    </source>
</reference>
<accession>A0A4D6LGB1</accession>
<name>A0A4D6LGB1_VIGUN</name>
<evidence type="ECO:0000313" key="2">
    <source>
        <dbReference type="Proteomes" id="UP000501690"/>
    </source>
</evidence>